<dbReference type="AlphaFoldDB" id="A0A238JCR7"/>
<keyword evidence="2" id="KW-1185">Reference proteome</keyword>
<evidence type="ECO:0000313" key="1">
    <source>
        <dbReference type="EMBL" id="SMX28205.1"/>
    </source>
</evidence>
<organism evidence="1 2">
    <name type="scientific">Pelagimonas phthalicica</name>
    <dbReference type="NCBI Taxonomy" id="1037362"/>
    <lineage>
        <taxon>Bacteria</taxon>
        <taxon>Pseudomonadati</taxon>
        <taxon>Pseudomonadota</taxon>
        <taxon>Alphaproteobacteria</taxon>
        <taxon>Rhodobacterales</taxon>
        <taxon>Roseobacteraceae</taxon>
        <taxon>Pelagimonas</taxon>
    </lineage>
</organism>
<proteinExistence type="predicted"/>
<accession>A0A238JCR7</accession>
<protein>
    <submittedName>
        <fullName evidence="1">Uncharacterized protein</fullName>
    </submittedName>
</protein>
<gene>
    <name evidence="1" type="ORF">TRP8649_02320</name>
</gene>
<dbReference type="EMBL" id="FXXP01000002">
    <property type="protein sequence ID" value="SMX28205.1"/>
    <property type="molecule type" value="Genomic_DNA"/>
</dbReference>
<sequence length="121" mass="13890">MTSYAAINANGAMIRLYLPKTHWDCLISMQAHGLDLDAFTKACDQRRRGIPKDNISISEFIEFAVCRLSEMHWQSLPDRTNVIQPVFKTLLANVLDKTEAFFRKSGDNPMRRYGPLASRRE</sequence>
<evidence type="ECO:0000313" key="2">
    <source>
        <dbReference type="Proteomes" id="UP000225972"/>
    </source>
</evidence>
<reference evidence="2" key="1">
    <citation type="submission" date="2017-05" db="EMBL/GenBank/DDBJ databases">
        <authorList>
            <person name="Rodrigo-Torres L."/>
            <person name="Arahal R. D."/>
            <person name="Lucena T."/>
        </authorList>
    </citation>
    <scope>NUCLEOTIDE SEQUENCE [LARGE SCALE GENOMIC DNA]</scope>
    <source>
        <strain evidence="2">CECT 8649</strain>
    </source>
</reference>
<name>A0A238JCR7_9RHOB</name>
<dbReference type="Proteomes" id="UP000225972">
    <property type="component" value="Unassembled WGS sequence"/>
</dbReference>